<evidence type="ECO:0000256" key="1">
    <source>
        <dbReference type="ARBA" id="ARBA00004613"/>
    </source>
</evidence>
<sequence length="60" mass="6687">MTKFNGEQPDRGIIQIDNSSAACTICAEQTHFADVDFQAWVCSTECQDKLMSNFKEALAK</sequence>
<evidence type="ECO:0000313" key="4">
    <source>
        <dbReference type="EMBL" id="KKN81735.1"/>
    </source>
</evidence>
<keyword evidence="3" id="KW-1015">Disulfide bond</keyword>
<evidence type="ECO:0000256" key="3">
    <source>
        <dbReference type="ARBA" id="ARBA00023157"/>
    </source>
</evidence>
<accession>A0A0F9TKH4</accession>
<dbReference type="InterPro" id="IPR006024">
    <property type="entry name" value="Opioid_neupept"/>
</dbReference>
<name>A0A0F9TKH4_9ZZZZ</name>
<dbReference type="AlphaFoldDB" id="A0A0F9TKH4"/>
<evidence type="ECO:0000256" key="2">
    <source>
        <dbReference type="ARBA" id="ARBA00022525"/>
    </source>
</evidence>
<dbReference type="GO" id="GO:0005576">
    <property type="term" value="C:extracellular region"/>
    <property type="evidence" value="ECO:0007669"/>
    <property type="project" value="UniProtKB-SubCell"/>
</dbReference>
<comment type="subcellular location">
    <subcellularLocation>
        <location evidence="1">Secreted</location>
    </subcellularLocation>
</comment>
<dbReference type="Pfam" id="PF01160">
    <property type="entry name" value="Opiods_neuropep"/>
    <property type="match status" value="1"/>
</dbReference>
<proteinExistence type="predicted"/>
<keyword evidence="2" id="KW-0964">Secreted</keyword>
<gene>
    <name evidence="4" type="ORF">LCGC14_0316470</name>
</gene>
<dbReference type="EMBL" id="LAZR01000211">
    <property type="protein sequence ID" value="KKN81735.1"/>
    <property type="molecule type" value="Genomic_DNA"/>
</dbReference>
<comment type="caution">
    <text evidence="4">The sequence shown here is derived from an EMBL/GenBank/DDBJ whole genome shotgun (WGS) entry which is preliminary data.</text>
</comment>
<reference evidence="4" key="1">
    <citation type="journal article" date="2015" name="Nature">
        <title>Complex archaea that bridge the gap between prokaryotes and eukaryotes.</title>
        <authorList>
            <person name="Spang A."/>
            <person name="Saw J.H."/>
            <person name="Jorgensen S.L."/>
            <person name="Zaremba-Niedzwiedzka K."/>
            <person name="Martijn J."/>
            <person name="Lind A.E."/>
            <person name="van Eijk R."/>
            <person name="Schleper C."/>
            <person name="Guy L."/>
            <person name="Ettema T.J."/>
        </authorList>
    </citation>
    <scope>NUCLEOTIDE SEQUENCE</scope>
</reference>
<dbReference type="GO" id="GO:0007218">
    <property type="term" value="P:neuropeptide signaling pathway"/>
    <property type="evidence" value="ECO:0007669"/>
    <property type="project" value="InterPro"/>
</dbReference>
<organism evidence="4">
    <name type="scientific">marine sediment metagenome</name>
    <dbReference type="NCBI Taxonomy" id="412755"/>
    <lineage>
        <taxon>unclassified sequences</taxon>
        <taxon>metagenomes</taxon>
        <taxon>ecological metagenomes</taxon>
    </lineage>
</organism>
<protein>
    <submittedName>
        <fullName evidence="4">Uncharacterized protein</fullName>
    </submittedName>
</protein>